<proteinExistence type="predicted"/>
<feature type="region of interest" description="Disordered" evidence="1">
    <location>
        <begin position="94"/>
        <end position="161"/>
    </location>
</feature>
<name>D8UC11_VOLCA</name>
<feature type="compositionally biased region" description="Gly residues" evidence="1">
    <location>
        <begin position="522"/>
        <end position="533"/>
    </location>
</feature>
<dbReference type="AlphaFoldDB" id="D8UC11"/>
<dbReference type="GO" id="GO:0003700">
    <property type="term" value="F:DNA-binding transcription factor activity"/>
    <property type="evidence" value="ECO:0007669"/>
    <property type="project" value="InterPro"/>
</dbReference>
<organism evidence="4">
    <name type="scientific">Volvox carteri f. nagariensis</name>
    <dbReference type="NCBI Taxonomy" id="3068"/>
    <lineage>
        <taxon>Eukaryota</taxon>
        <taxon>Viridiplantae</taxon>
        <taxon>Chlorophyta</taxon>
        <taxon>core chlorophytes</taxon>
        <taxon>Chlorophyceae</taxon>
        <taxon>CS clade</taxon>
        <taxon>Chlamydomonadales</taxon>
        <taxon>Volvocaceae</taxon>
        <taxon>Volvox</taxon>
    </lineage>
</organism>
<feature type="domain" description="BZIP" evidence="2">
    <location>
        <begin position="590"/>
        <end position="603"/>
    </location>
</feature>
<dbReference type="Proteomes" id="UP000001058">
    <property type="component" value="Unassembled WGS sequence"/>
</dbReference>
<dbReference type="SUPFAM" id="SSF57959">
    <property type="entry name" value="Leucine zipper domain"/>
    <property type="match status" value="1"/>
</dbReference>
<feature type="compositionally biased region" description="Pro residues" evidence="1">
    <location>
        <begin position="149"/>
        <end position="158"/>
    </location>
</feature>
<evidence type="ECO:0000256" key="1">
    <source>
        <dbReference type="SAM" id="MobiDB-lite"/>
    </source>
</evidence>
<feature type="compositionally biased region" description="Basic and acidic residues" evidence="1">
    <location>
        <begin position="502"/>
        <end position="513"/>
    </location>
</feature>
<evidence type="ECO:0000313" key="4">
    <source>
        <dbReference type="Proteomes" id="UP000001058"/>
    </source>
</evidence>
<dbReference type="RefSeq" id="XP_002956175.1">
    <property type="nucleotide sequence ID" value="XM_002956129.1"/>
</dbReference>
<feature type="region of interest" description="Disordered" evidence="1">
    <location>
        <begin position="633"/>
        <end position="677"/>
    </location>
</feature>
<dbReference type="SMART" id="SM00338">
    <property type="entry name" value="BRLZ"/>
    <property type="match status" value="1"/>
</dbReference>
<evidence type="ECO:0000313" key="3">
    <source>
        <dbReference type="EMBL" id="EFJ42714.1"/>
    </source>
</evidence>
<feature type="compositionally biased region" description="Basic residues" evidence="1">
    <location>
        <begin position="568"/>
        <end position="580"/>
    </location>
</feature>
<dbReference type="KEGG" id="vcn:VOLCADRAFT_97157"/>
<dbReference type="EMBL" id="GL378379">
    <property type="protein sequence ID" value="EFJ42714.1"/>
    <property type="molecule type" value="Genomic_DNA"/>
</dbReference>
<dbReference type="OrthoDB" id="552895at2759"/>
<dbReference type="CDD" id="cd14686">
    <property type="entry name" value="bZIP"/>
    <property type="match status" value="1"/>
</dbReference>
<feature type="region of interest" description="Disordered" evidence="1">
    <location>
        <begin position="46"/>
        <end position="81"/>
    </location>
</feature>
<evidence type="ECO:0000259" key="2">
    <source>
        <dbReference type="PROSITE" id="PS00036"/>
    </source>
</evidence>
<feature type="compositionally biased region" description="Basic and acidic residues" evidence="1">
    <location>
        <begin position="584"/>
        <end position="594"/>
    </location>
</feature>
<dbReference type="PROSITE" id="PS00036">
    <property type="entry name" value="BZIP_BASIC"/>
    <property type="match status" value="1"/>
</dbReference>
<sequence length="677" mass="70423">MDLLALRKSGKKPDLIGLNSHALQGPYFGSHGMPPTRSVYARLPMPAQRTSESSSAASGSESPFAFQGLNGSTLVPPGDEHTDALFQSLMSMPTKAVPQHPHQPQQQQLQHHQHHHHQQQQQTSGRLPDGGRAASGDPSRGRLTGLGTAPPPPPPPPCGAVDVLLARALGGPGQLGFGAGGDGGSRGSQAPPLALYRDEDGQLPRPMRHAAAANVLSYDNTLLQCHRAASAATAATAAGLSADVKNGIALVRQQLEQLEHGALSETTAEIEAHHLRGQDAMFEGGTRQLAGGRVAAPGVVANQGLHQQHHHQGFPHQQKPMQQGVTDAVAAVAAPATQQRHHQRWQPPMPHQRHHPEHQLQAGDRTMRDAQIAMVGATAGTAGPRPAMMATTASAVARKDWDDGIQIGAAAAAGVNNRSGGADGDGIGTSSARQRRRTHIAGTYGVQSVTVEKDASSEGQVAGEKEACNSSIGTAPGVDDGGGKGASCRNGPTGSVGGLSGRDVEPRAIDHQGEPGTTLARGGSGAVPGGECAGEGQLDGEYGGGIDEGDDEDDTTDGGGDYGSPLRQSRKRTASQRRRGSASAKRELCRERNRTAQRRFRERQKDLIRALQDQVEHQEALIKDLKSRLAVYEGRTSPQAAPPLPASVGPSSAAEQQAGCDQPPNATSTATATSNGN</sequence>
<reference evidence="3 4" key="1">
    <citation type="journal article" date="2010" name="Science">
        <title>Genomic analysis of organismal complexity in the multicellular green alga Volvox carteri.</title>
        <authorList>
            <person name="Prochnik S.E."/>
            <person name="Umen J."/>
            <person name="Nedelcu A.M."/>
            <person name="Hallmann A."/>
            <person name="Miller S.M."/>
            <person name="Nishii I."/>
            <person name="Ferris P."/>
            <person name="Kuo A."/>
            <person name="Mitros T."/>
            <person name="Fritz-Laylin L.K."/>
            <person name="Hellsten U."/>
            <person name="Chapman J."/>
            <person name="Simakov O."/>
            <person name="Rensing S.A."/>
            <person name="Terry A."/>
            <person name="Pangilinan J."/>
            <person name="Kapitonov V."/>
            <person name="Jurka J."/>
            <person name="Salamov A."/>
            <person name="Shapiro H."/>
            <person name="Schmutz J."/>
            <person name="Grimwood J."/>
            <person name="Lindquist E."/>
            <person name="Lucas S."/>
            <person name="Grigoriev I.V."/>
            <person name="Schmitt R."/>
            <person name="Kirk D."/>
            <person name="Rokhsar D.S."/>
        </authorList>
    </citation>
    <scope>NUCLEOTIDE SEQUENCE [LARGE SCALE GENOMIC DNA]</scope>
    <source>
        <strain evidence="4">f. Nagariensis / Eve</strain>
    </source>
</reference>
<feature type="region of interest" description="Disordered" evidence="1">
    <location>
        <begin position="175"/>
        <end position="199"/>
    </location>
</feature>
<feature type="compositionally biased region" description="Gly residues" evidence="1">
    <location>
        <begin position="175"/>
        <end position="186"/>
    </location>
</feature>
<feature type="region of interest" description="Disordered" evidence="1">
    <location>
        <begin position="463"/>
        <end position="601"/>
    </location>
</feature>
<dbReference type="InParanoid" id="D8UC11"/>
<feature type="compositionally biased region" description="Low complexity" evidence="1">
    <location>
        <begin position="98"/>
        <end position="110"/>
    </location>
</feature>
<protein>
    <recommendedName>
        <fullName evidence="2">BZIP domain-containing protein</fullName>
    </recommendedName>
</protein>
<dbReference type="STRING" id="3068.D8UC11"/>
<keyword evidence="4" id="KW-1185">Reference proteome</keyword>
<dbReference type="InterPro" id="IPR004827">
    <property type="entry name" value="bZIP"/>
</dbReference>
<accession>D8UC11</accession>
<feature type="compositionally biased region" description="Acidic residues" evidence="1">
    <location>
        <begin position="547"/>
        <end position="556"/>
    </location>
</feature>
<feature type="compositionally biased region" description="Low complexity" evidence="1">
    <location>
        <begin position="666"/>
        <end position="677"/>
    </location>
</feature>
<dbReference type="InterPro" id="IPR046347">
    <property type="entry name" value="bZIP_sf"/>
</dbReference>
<feature type="compositionally biased region" description="Low complexity" evidence="1">
    <location>
        <begin position="51"/>
        <end position="62"/>
    </location>
</feature>
<dbReference type="GeneID" id="9619102"/>
<gene>
    <name evidence="3" type="ORF">VOLCADRAFT_97157</name>
</gene>